<dbReference type="InterPro" id="IPR005467">
    <property type="entry name" value="His_kinase_dom"/>
</dbReference>
<feature type="compositionally biased region" description="Basic and acidic residues" evidence="3">
    <location>
        <begin position="517"/>
        <end position="528"/>
    </location>
</feature>
<organism evidence="6 7">
    <name type="scientific">Aspergillus cavernicola</name>
    <dbReference type="NCBI Taxonomy" id="176166"/>
    <lineage>
        <taxon>Eukaryota</taxon>
        <taxon>Fungi</taxon>
        <taxon>Dikarya</taxon>
        <taxon>Ascomycota</taxon>
        <taxon>Pezizomycotina</taxon>
        <taxon>Eurotiomycetes</taxon>
        <taxon>Eurotiomycetidae</taxon>
        <taxon>Eurotiales</taxon>
        <taxon>Aspergillaceae</taxon>
        <taxon>Aspergillus</taxon>
        <taxon>Aspergillus subgen. Nidulantes</taxon>
    </lineage>
</organism>
<dbReference type="CDD" id="cd16922">
    <property type="entry name" value="HATPase_EvgS-ArcB-TorS-like"/>
    <property type="match status" value="1"/>
</dbReference>
<evidence type="ECO:0000256" key="2">
    <source>
        <dbReference type="PROSITE-ProRule" id="PRU00169"/>
    </source>
</evidence>
<dbReference type="InterPro" id="IPR011006">
    <property type="entry name" value="CheY-like_superfamily"/>
</dbReference>
<dbReference type="PROSITE" id="PS50109">
    <property type="entry name" value="HIS_KIN"/>
    <property type="match status" value="1"/>
</dbReference>
<evidence type="ECO:0000256" key="3">
    <source>
        <dbReference type="SAM" id="MobiDB-lite"/>
    </source>
</evidence>
<proteinExistence type="predicted"/>
<dbReference type="InterPro" id="IPR035965">
    <property type="entry name" value="PAS-like_dom_sf"/>
</dbReference>
<keyword evidence="7" id="KW-1185">Reference proteome</keyword>
<dbReference type="SMART" id="SM00387">
    <property type="entry name" value="HATPase_c"/>
    <property type="match status" value="1"/>
</dbReference>
<dbReference type="PANTHER" id="PTHR43719">
    <property type="entry name" value="TWO-COMPONENT HISTIDINE KINASE"/>
    <property type="match status" value="1"/>
</dbReference>
<feature type="domain" description="Histidine kinase" evidence="4">
    <location>
        <begin position="153"/>
        <end position="422"/>
    </location>
</feature>
<dbReference type="EMBL" id="JBFXLS010000009">
    <property type="protein sequence ID" value="KAL2831460.1"/>
    <property type="molecule type" value="Genomic_DNA"/>
</dbReference>
<dbReference type="Pfam" id="PF00072">
    <property type="entry name" value="Response_reg"/>
    <property type="match status" value="1"/>
</dbReference>
<dbReference type="SUPFAM" id="SSF47384">
    <property type="entry name" value="Homodimeric domain of signal transducing histidine kinase"/>
    <property type="match status" value="1"/>
</dbReference>
<dbReference type="Gene3D" id="1.10.287.130">
    <property type="match status" value="1"/>
</dbReference>
<comment type="caution">
    <text evidence="6">The sequence shown here is derived from an EMBL/GenBank/DDBJ whole genome shotgun (WGS) entry which is preliminary data.</text>
</comment>
<dbReference type="PRINTS" id="PR00344">
    <property type="entry name" value="BCTRLSENSOR"/>
</dbReference>
<dbReference type="PANTHER" id="PTHR43719:SF60">
    <property type="entry name" value="HISTIDINE KINASE G2"/>
    <property type="match status" value="1"/>
</dbReference>
<evidence type="ECO:0000259" key="5">
    <source>
        <dbReference type="PROSITE" id="PS50110"/>
    </source>
</evidence>
<feature type="domain" description="Response regulatory" evidence="5">
    <location>
        <begin position="538"/>
        <end position="656"/>
    </location>
</feature>
<evidence type="ECO:0000256" key="1">
    <source>
        <dbReference type="ARBA" id="ARBA00022553"/>
    </source>
</evidence>
<dbReference type="InterPro" id="IPR036890">
    <property type="entry name" value="HATPase_C_sf"/>
</dbReference>
<dbReference type="SMART" id="SM00388">
    <property type="entry name" value="HisKA"/>
    <property type="match status" value="1"/>
</dbReference>
<feature type="modified residue" description="4-aspartylphosphate" evidence="2">
    <location>
        <position position="587"/>
    </location>
</feature>
<accession>A0ABR4IUK9</accession>
<dbReference type="InterPro" id="IPR001789">
    <property type="entry name" value="Sig_transdc_resp-reg_receiver"/>
</dbReference>
<dbReference type="InterPro" id="IPR050956">
    <property type="entry name" value="2C_system_His_kinase"/>
</dbReference>
<dbReference type="SUPFAM" id="SSF52172">
    <property type="entry name" value="CheY-like"/>
    <property type="match status" value="1"/>
</dbReference>
<dbReference type="Pfam" id="PF00512">
    <property type="entry name" value="HisKA"/>
    <property type="match status" value="1"/>
</dbReference>
<feature type="compositionally biased region" description="Polar residues" evidence="3">
    <location>
        <begin position="502"/>
        <end position="515"/>
    </location>
</feature>
<dbReference type="SMART" id="SM00448">
    <property type="entry name" value="REC"/>
    <property type="match status" value="1"/>
</dbReference>
<feature type="compositionally biased region" description="Basic and acidic residues" evidence="3">
    <location>
        <begin position="484"/>
        <end position="501"/>
    </location>
</feature>
<protein>
    <submittedName>
        <fullName evidence="6">Uncharacterized protein</fullName>
    </submittedName>
</protein>
<dbReference type="InterPro" id="IPR036097">
    <property type="entry name" value="HisK_dim/P_sf"/>
</dbReference>
<evidence type="ECO:0000313" key="7">
    <source>
        <dbReference type="Proteomes" id="UP001610335"/>
    </source>
</evidence>
<dbReference type="PROSITE" id="PS50110">
    <property type="entry name" value="RESPONSE_REGULATORY"/>
    <property type="match status" value="1"/>
</dbReference>
<dbReference type="InterPro" id="IPR003594">
    <property type="entry name" value="HATPase_dom"/>
</dbReference>
<name>A0ABR4IUK9_9EURO</name>
<dbReference type="SUPFAM" id="SSF55874">
    <property type="entry name" value="ATPase domain of HSP90 chaperone/DNA topoisomerase II/histidine kinase"/>
    <property type="match status" value="1"/>
</dbReference>
<evidence type="ECO:0000259" key="4">
    <source>
        <dbReference type="PROSITE" id="PS50109"/>
    </source>
</evidence>
<dbReference type="Proteomes" id="UP001610335">
    <property type="component" value="Unassembled WGS sequence"/>
</dbReference>
<dbReference type="Gene3D" id="3.30.565.10">
    <property type="entry name" value="Histidine kinase-like ATPase, C-terminal domain"/>
    <property type="match status" value="1"/>
</dbReference>
<dbReference type="Gene3D" id="3.30.450.20">
    <property type="entry name" value="PAS domain"/>
    <property type="match status" value="1"/>
</dbReference>
<dbReference type="Pfam" id="PF02518">
    <property type="entry name" value="HATPase_c"/>
    <property type="match status" value="1"/>
</dbReference>
<feature type="region of interest" description="Disordered" evidence="3">
    <location>
        <begin position="461"/>
        <end position="530"/>
    </location>
</feature>
<dbReference type="Gene3D" id="3.40.50.2300">
    <property type="match status" value="1"/>
</dbReference>
<evidence type="ECO:0000313" key="6">
    <source>
        <dbReference type="EMBL" id="KAL2831460.1"/>
    </source>
</evidence>
<sequence>MAREHYGKICAQQLANILPVGVAIVNHRDEIVFVNKRFQELTTSSLPAGFTSLAQSIHADDYERVAVDYHTAIRTRTAIRSEYRTHDEAGLWRALTLAPLDEEDLENFNLGDSGGLISMISDITPEKRAELLQKNIAEDAREHKQQQERFIDMISHEVRNPLSAILHCAEDIMDVVQEKGGADSKAQMAKVAEAAETINLCVAHQKKIIDDVLIFSKLDASMLNLLPQQVQPDTHLGTLLTMFRPELRKQRIEFEYTLDESYADCDLDWVMADLDKMGQVLINLVSNAIKFTAEAPHHRSIRVSMGASRERPSSYPPNVVFFKPGEEALRLDSTRKPEWGDGEVAYILVAVNDTGIGISDQNQKRLFERFNQATPRTDRVYGGFGLGLNISRKICHMHGGEIGVSSKEGHGSTFGFFFKVRRCLDTADNTLADENDSPVDQICYQIQELDSKVPDVYRDTSMAAFSPTPPVEEHHDVAPGSSSDARKAHTEKIGREVEQHTSEPQTEPESYSSNIDELPRPHQPDEITSKSILGGRRRVLLVEDNIINLRLVSRKLKMSGFDITEARDGQEALEAWKANSFDCILMDQEMPVKDGNSATREIRRLEKDQGTHIPVIGVTANVRHGQQQEMLDAGMDSLIHKPYKMQELCNRVHQMIAMADERALSRYST</sequence>
<reference evidence="6 7" key="1">
    <citation type="submission" date="2024-07" db="EMBL/GenBank/DDBJ databases">
        <title>Section-level genome sequencing and comparative genomics of Aspergillus sections Usti and Cavernicolus.</title>
        <authorList>
            <consortium name="Lawrence Berkeley National Laboratory"/>
            <person name="Nybo J.L."/>
            <person name="Vesth T.C."/>
            <person name="Theobald S."/>
            <person name="Frisvad J.C."/>
            <person name="Larsen T.O."/>
            <person name="Kjaerboelling I."/>
            <person name="Rothschild-Mancinelli K."/>
            <person name="Lyhne E.K."/>
            <person name="Kogle M.E."/>
            <person name="Barry K."/>
            <person name="Clum A."/>
            <person name="Na H."/>
            <person name="Ledsgaard L."/>
            <person name="Lin J."/>
            <person name="Lipzen A."/>
            <person name="Kuo A."/>
            <person name="Riley R."/>
            <person name="Mondo S."/>
            <person name="LaButti K."/>
            <person name="Haridas S."/>
            <person name="Pangalinan J."/>
            <person name="Salamov A.A."/>
            <person name="Simmons B.A."/>
            <person name="Magnuson J.K."/>
            <person name="Chen J."/>
            <person name="Drula E."/>
            <person name="Henrissat B."/>
            <person name="Wiebenga A."/>
            <person name="Lubbers R.J."/>
            <person name="Gomes A.C."/>
            <person name="Makela M.R."/>
            <person name="Stajich J."/>
            <person name="Grigoriev I.V."/>
            <person name="Mortensen U.H."/>
            <person name="De vries R.P."/>
            <person name="Baker S.E."/>
            <person name="Andersen M.R."/>
        </authorList>
    </citation>
    <scope>NUCLEOTIDE SEQUENCE [LARGE SCALE GENOMIC DNA]</scope>
    <source>
        <strain evidence="6 7">CBS 600.67</strain>
    </source>
</reference>
<keyword evidence="1 2" id="KW-0597">Phosphoprotein</keyword>
<dbReference type="CDD" id="cd00082">
    <property type="entry name" value="HisKA"/>
    <property type="match status" value="1"/>
</dbReference>
<dbReference type="InterPro" id="IPR004358">
    <property type="entry name" value="Sig_transdc_His_kin-like_C"/>
</dbReference>
<gene>
    <name evidence="6" type="ORF">BDW59DRAFT_182125</name>
</gene>
<dbReference type="CDD" id="cd17546">
    <property type="entry name" value="REC_hyHK_CKI1_RcsC-like"/>
    <property type="match status" value="1"/>
</dbReference>
<dbReference type="SUPFAM" id="SSF55785">
    <property type="entry name" value="PYP-like sensor domain (PAS domain)"/>
    <property type="match status" value="1"/>
</dbReference>
<dbReference type="InterPro" id="IPR003661">
    <property type="entry name" value="HisK_dim/P_dom"/>
</dbReference>